<organism evidence="11 12">
    <name type="scientific">Fukomys damarensis</name>
    <name type="common">Damaraland mole rat</name>
    <name type="synonym">Cryptomys damarensis</name>
    <dbReference type="NCBI Taxonomy" id="885580"/>
    <lineage>
        <taxon>Eukaryota</taxon>
        <taxon>Metazoa</taxon>
        <taxon>Chordata</taxon>
        <taxon>Craniata</taxon>
        <taxon>Vertebrata</taxon>
        <taxon>Euteleostomi</taxon>
        <taxon>Mammalia</taxon>
        <taxon>Eutheria</taxon>
        <taxon>Euarchontoglires</taxon>
        <taxon>Glires</taxon>
        <taxon>Rodentia</taxon>
        <taxon>Hystricomorpha</taxon>
        <taxon>Bathyergidae</taxon>
        <taxon>Fukomys</taxon>
    </lineage>
</organism>
<evidence type="ECO:0000313" key="11">
    <source>
        <dbReference type="EMBL" id="KFO33210.1"/>
    </source>
</evidence>
<dbReference type="UniPathway" id="UPA00378"/>
<keyword evidence="4 10" id="KW-0808">Transferase</keyword>
<protein>
    <recommendedName>
        <fullName evidence="10">Dol-P-Man:Man(5)GlcNAc(2)-PP-Dol alpha-1,3-mannosyltransferase</fullName>
        <ecNumber evidence="10">2.4.1.258</ecNumber>
    </recommendedName>
    <alternativeName>
        <fullName evidence="10">Dol-P-Man-dependent alpha(1-3)-mannosyltransferase</fullName>
    </alternativeName>
</protein>
<evidence type="ECO:0000313" key="12">
    <source>
        <dbReference type="Proteomes" id="UP000028990"/>
    </source>
</evidence>
<dbReference type="Proteomes" id="UP000028990">
    <property type="component" value="Unassembled WGS sequence"/>
</dbReference>
<feature type="transmembrane region" description="Helical" evidence="10">
    <location>
        <begin position="177"/>
        <end position="194"/>
    </location>
</feature>
<dbReference type="STRING" id="885580.ENSFDAP00000012328"/>
<dbReference type="Pfam" id="PF05208">
    <property type="entry name" value="ALG3"/>
    <property type="match status" value="1"/>
</dbReference>
<keyword evidence="5 10" id="KW-0812">Transmembrane</keyword>
<feature type="transmembrane region" description="Helical" evidence="10">
    <location>
        <begin position="98"/>
        <end position="115"/>
    </location>
</feature>
<dbReference type="PANTHER" id="PTHR12646:SF0">
    <property type="entry name" value="DOL-P-MAN:MAN(5)GLCNAC(2)-PP-DOL ALPHA-1,3-MANNOSYLTRANSFERASE"/>
    <property type="match status" value="1"/>
</dbReference>
<feature type="transmembrane region" description="Helical" evidence="10">
    <location>
        <begin position="288"/>
        <end position="307"/>
    </location>
</feature>
<keyword evidence="6 10" id="KW-0256">Endoplasmic reticulum</keyword>
<dbReference type="EC" id="2.4.1.258" evidence="10"/>
<dbReference type="InterPro" id="IPR007873">
    <property type="entry name" value="Glycosyltransferase_ALG3"/>
</dbReference>
<evidence type="ECO:0000256" key="1">
    <source>
        <dbReference type="ARBA" id="ARBA00004477"/>
    </source>
</evidence>
<evidence type="ECO:0000256" key="6">
    <source>
        <dbReference type="ARBA" id="ARBA00022824"/>
    </source>
</evidence>
<reference evidence="11 12" key="1">
    <citation type="submission" date="2013-11" db="EMBL/GenBank/DDBJ databases">
        <title>The Damaraland mole rat (Fukomys damarensis) genome and evolution of African mole rats.</title>
        <authorList>
            <person name="Gladyshev V.N."/>
            <person name="Fang X."/>
        </authorList>
    </citation>
    <scope>NUCLEOTIDE SEQUENCE [LARGE SCALE GENOMIC DNA]</scope>
    <source>
        <tissue evidence="11">Liver</tissue>
    </source>
</reference>
<keyword evidence="12" id="KW-1185">Reference proteome</keyword>
<comment type="function">
    <text evidence="10">Dol-P-Man:Man(5)GlcNAc(2)-PP-Dol alpha-1,3-mannosyltransferase that operates in the biosynthetic pathway of dolichol-linked oligosaccharides, the glycan precursors employed in protein asparagine (N)-glycosylation. The assembly of dolichol-linked oligosaccharides begins on the cytosolic side of the endoplasmic reticulum membrane and finishes in its lumen. The sequential addition of sugars to dolichol pyrophosphate produces dolichol-linked oligosaccharides containing fourteen sugars, including two GlcNAcs, nine mannoses and three glucoses. Once assembled, the oligosaccharide is transferred from the lipid to nascent proteins by oligosaccharyltransferases. In the lumen of the endoplasmic reticulum, adds the first dolichyl beta-D-mannosyl phosphate derived mannose in an alpha-1,3 linkage to Man(5)GlcNAc(2)-PP-dolichol to produce Man(6)GlcNAc(2)-PP-dolichol.</text>
</comment>
<dbReference type="eggNOG" id="KOG2762">
    <property type="taxonomic scope" value="Eukaryota"/>
</dbReference>
<dbReference type="PANTHER" id="PTHR12646">
    <property type="entry name" value="NOT56 - RELATED"/>
    <property type="match status" value="1"/>
</dbReference>
<evidence type="ECO:0000256" key="5">
    <source>
        <dbReference type="ARBA" id="ARBA00022692"/>
    </source>
</evidence>
<evidence type="ECO:0000256" key="3">
    <source>
        <dbReference type="ARBA" id="ARBA00022676"/>
    </source>
</evidence>
<evidence type="ECO:0000256" key="9">
    <source>
        <dbReference type="ARBA" id="ARBA00049506"/>
    </source>
</evidence>
<feature type="transmembrane region" description="Helical" evidence="10">
    <location>
        <begin position="41"/>
        <end position="61"/>
    </location>
</feature>
<keyword evidence="7 10" id="KW-1133">Transmembrane helix</keyword>
<evidence type="ECO:0000256" key="4">
    <source>
        <dbReference type="ARBA" id="ARBA00022679"/>
    </source>
</evidence>
<dbReference type="AlphaFoldDB" id="A0A091DSJ7"/>
<evidence type="ECO:0000256" key="2">
    <source>
        <dbReference type="ARBA" id="ARBA00004922"/>
    </source>
</evidence>
<evidence type="ECO:0000256" key="10">
    <source>
        <dbReference type="RuleBase" id="RU364047"/>
    </source>
</evidence>
<dbReference type="GO" id="GO:0005789">
    <property type="term" value="C:endoplasmic reticulum membrane"/>
    <property type="evidence" value="ECO:0007669"/>
    <property type="project" value="UniProtKB-SubCell"/>
</dbReference>
<dbReference type="EMBL" id="KN122104">
    <property type="protein sequence ID" value="KFO33210.1"/>
    <property type="molecule type" value="Genomic_DNA"/>
</dbReference>
<feature type="transmembrane region" description="Helical" evidence="10">
    <location>
        <begin position="127"/>
        <end position="146"/>
    </location>
</feature>
<comment type="catalytic activity">
    <reaction evidence="9 10">
        <text>an alpha-D-Man-(1-&gt;2)-alpha-D-Man-(1-&gt;2)-alpha-D-Man-(1-&gt;3)-[alpha-D-Man-(1-&gt;6)]-beta-D-Man-(1-&gt;4)-beta-D-GlcNAc-(1-&gt;4)-alpha-D-GlcNAc-diphospho-di-trans,poly-cis-dolichol + a di-trans,poly-cis-dolichyl beta-D-mannosyl phosphate = an alpha-D-Man-(1-&gt;2)-alpha-D-Man-(1-&gt;2)-alpha-D-Man-(1-&gt;3)-[alpha-D-Man-(1-&gt;3)-alpha-D-Man-(1-&gt;6)]-beta-D-Man-(1-&gt;4)-beta-D-GlcNAc-(1-&gt;4)-alpha-D-GlcNAc-diphospho-di-trans,poly-cis-dolichol + a di-trans,poly-cis-dolichyl phosphate + H(+)</text>
        <dbReference type="Rhea" id="RHEA:29527"/>
        <dbReference type="Rhea" id="RHEA-COMP:19498"/>
        <dbReference type="Rhea" id="RHEA-COMP:19501"/>
        <dbReference type="Rhea" id="RHEA-COMP:19516"/>
        <dbReference type="Rhea" id="RHEA-COMP:19517"/>
        <dbReference type="ChEBI" id="CHEBI:15378"/>
        <dbReference type="ChEBI" id="CHEBI:57683"/>
        <dbReference type="ChEBI" id="CHEBI:58211"/>
        <dbReference type="ChEBI" id="CHEBI:132515"/>
        <dbReference type="ChEBI" id="CHEBI:132516"/>
        <dbReference type="EC" id="2.4.1.258"/>
    </reaction>
    <physiologicalReaction direction="left-to-right" evidence="9 10">
        <dbReference type="Rhea" id="RHEA:29528"/>
    </physiologicalReaction>
</comment>
<feature type="transmembrane region" description="Helical" evidence="10">
    <location>
        <begin position="200"/>
        <end position="223"/>
    </location>
</feature>
<dbReference type="GO" id="GO:0052925">
    <property type="term" value="F:dol-P-Man:Man(5)GlcNAc(2)-PP-Dol alpha-1,3-mannosyltransferase activity"/>
    <property type="evidence" value="ECO:0007669"/>
    <property type="project" value="UniProtKB-EC"/>
</dbReference>
<evidence type="ECO:0000256" key="7">
    <source>
        <dbReference type="ARBA" id="ARBA00022989"/>
    </source>
</evidence>
<comment type="pathway">
    <text evidence="2 10">Protein modification; protein glycosylation.</text>
</comment>
<keyword evidence="8 10" id="KW-0472">Membrane</keyword>
<accession>A0A091DSJ7</accession>
<sequence length="433" mass="49286">MAAGLRKRGRAGSAAQPVGFCRQWLQRAWQERRLLLREPRYTLLVASCLCLAEVGITFWVIHRVAYTEIDWKAYMAQVEGVINGTYDYTQLQGDTGPLVYPAGFVYVFMGLYYATGQGTDIRMAQNIFAVLYLATLLLVFLIYHQTCKVPPFVFFFMCCASYRVHSIFVLRLFNDPVAMALLFLSINLFLARRWGWGCCFFSLAVSVKMNVLLFAPGLLFLLLMQFGFHGALPKLGICAVLQVVLGLPFLLENPIGYLSRSFDLGRQFLFRWTVNWRFLPEALFLHRAFHLALLAAHLTLLLLFALFRWHRTALPPAPACLIPGLGLDGHLQIVSTLFTSNFIGICFSRSLHYQFYVWYFHTLPYLLWATPAGWLTHLLRLLVLGLIELSWNTYPSTCCSSAALHACHAVILLQLWLGPQPFPRSGRQGRKAH</sequence>
<proteinExistence type="predicted"/>
<evidence type="ECO:0000256" key="8">
    <source>
        <dbReference type="ARBA" id="ARBA00023136"/>
    </source>
</evidence>
<feature type="transmembrane region" description="Helical" evidence="10">
    <location>
        <begin position="355"/>
        <end position="374"/>
    </location>
</feature>
<name>A0A091DSJ7_FUKDA</name>
<gene>
    <name evidence="11" type="ORF">H920_05398</name>
</gene>
<keyword evidence="3 10" id="KW-0328">Glycosyltransferase</keyword>
<comment type="subcellular location">
    <subcellularLocation>
        <location evidence="1 10">Endoplasmic reticulum membrane</location>
        <topology evidence="1 10">Multi-pass membrane protein</topology>
    </subcellularLocation>
</comment>